<dbReference type="Proteomes" id="UP000604083">
    <property type="component" value="Unassembled WGS sequence"/>
</dbReference>
<organism evidence="2 3">
    <name type="scientific">Roseibacillus ishigakijimensis</name>
    <dbReference type="NCBI Taxonomy" id="454146"/>
    <lineage>
        <taxon>Bacteria</taxon>
        <taxon>Pseudomonadati</taxon>
        <taxon>Verrucomicrobiota</taxon>
        <taxon>Verrucomicrobiia</taxon>
        <taxon>Verrucomicrobiales</taxon>
        <taxon>Verrucomicrobiaceae</taxon>
        <taxon>Roseibacillus</taxon>
    </lineage>
</organism>
<feature type="transmembrane region" description="Helical" evidence="1">
    <location>
        <begin position="125"/>
        <end position="146"/>
    </location>
</feature>
<feature type="transmembrane region" description="Helical" evidence="1">
    <location>
        <begin position="211"/>
        <end position="237"/>
    </location>
</feature>
<proteinExistence type="predicted"/>
<feature type="transmembrane region" description="Helical" evidence="1">
    <location>
        <begin position="243"/>
        <end position="263"/>
    </location>
</feature>
<name>A0A934VG85_9BACT</name>
<evidence type="ECO:0000256" key="1">
    <source>
        <dbReference type="SAM" id="Phobius"/>
    </source>
</evidence>
<feature type="transmembrane region" description="Helical" evidence="1">
    <location>
        <begin position="52"/>
        <end position="72"/>
    </location>
</feature>
<protein>
    <submittedName>
        <fullName evidence="2">Flippase-like domain-containing protein</fullName>
    </submittedName>
</protein>
<keyword evidence="1" id="KW-0472">Membrane</keyword>
<feature type="transmembrane region" description="Helical" evidence="1">
    <location>
        <begin position="14"/>
        <end position="32"/>
    </location>
</feature>
<accession>A0A934VG85</accession>
<keyword evidence="3" id="KW-1185">Reference proteome</keyword>
<keyword evidence="1" id="KW-0812">Transmembrane</keyword>
<dbReference type="AlphaFoldDB" id="A0A934VG85"/>
<evidence type="ECO:0000313" key="3">
    <source>
        <dbReference type="Proteomes" id="UP000604083"/>
    </source>
</evidence>
<feature type="transmembrane region" description="Helical" evidence="1">
    <location>
        <begin position="169"/>
        <end position="190"/>
    </location>
</feature>
<gene>
    <name evidence="2" type="ORF">JIN78_00780</name>
</gene>
<dbReference type="RefSeq" id="WP_200390010.1">
    <property type="nucleotide sequence ID" value="NZ_JAENIO010000001.1"/>
</dbReference>
<sequence length="323" mass="34439">MDEAPPPRLQVKSVLKALLLACALGLPLWALWQQRHGFLEALATADPGLVAGVGLGLLLYTLCNASIWADVLRALGWRGSRLQATRTWVECEALKWLPGGIWGYASRVVRAPALGTTRSIAGASLVAELLLTIAAWALLALLGLALDPGLRSLLLEKLTGSQSSLANKLFWLLPLLALLGGATLLALAPVRRAIQHRLAPLRISGWRPGPLLRALASYLTLCAFHALLLVFLVQAVFPAPYSWASAAAADGSAWLIGFFAIGVPGGIGVREAGITFFLSTHLSTPEAMAVAVLWRVLQIAAELTSFALSKLLSKRLSEPCTRQ</sequence>
<dbReference type="EMBL" id="JAENIO010000001">
    <property type="protein sequence ID" value="MBK1832578.1"/>
    <property type="molecule type" value="Genomic_DNA"/>
</dbReference>
<reference evidence="2" key="1">
    <citation type="submission" date="2021-01" db="EMBL/GenBank/DDBJ databases">
        <title>Modified the classification status of verrucomicrobia.</title>
        <authorList>
            <person name="Feng X."/>
        </authorList>
    </citation>
    <scope>NUCLEOTIDE SEQUENCE</scope>
    <source>
        <strain evidence="2">KCTC 12986</strain>
    </source>
</reference>
<evidence type="ECO:0000313" key="2">
    <source>
        <dbReference type="EMBL" id="MBK1832578.1"/>
    </source>
</evidence>
<comment type="caution">
    <text evidence="2">The sequence shown here is derived from an EMBL/GenBank/DDBJ whole genome shotgun (WGS) entry which is preliminary data.</text>
</comment>
<keyword evidence="1" id="KW-1133">Transmembrane helix</keyword>